<reference evidence="1 2" key="1">
    <citation type="submission" date="2016-10" db="EMBL/GenBank/DDBJ databases">
        <authorList>
            <person name="de Groot N.N."/>
        </authorList>
    </citation>
    <scope>NUCLEOTIDE SEQUENCE [LARGE SCALE GENOMIC DNA]</scope>
    <source>
        <strain evidence="1 2">DSM 29316</strain>
    </source>
</reference>
<evidence type="ECO:0000313" key="1">
    <source>
        <dbReference type="EMBL" id="SFB05045.1"/>
    </source>
</evidence>
<dbReference type="STRING" id="871651.SAMN05421688_2557"/>
<accession>A0A1I0XVF7</accession>
<dbReference type="AlphaFoldDB" id="A0A1I0XVF7"/>
<keyword evidence="2" id="KW-1185">Reference proteome</keyword>
<dbReference type="Proteomes" id="UP000198796">
    <property type="component" value="Unassembled WGS sequence"/>
</dbReference>
<organism evidence="1 2">
    <name type="scientific">Poseidonocella pacifica</name>
    <dbReference type="NCBI Taxonomy" id="871651"/>
    <lineage>
        <taxon>Bacteria</taxon>
        <taxon>Pseudomonadati</taxon>
        <taxon>Pseudomonadota</taxon>
        <taxon>Alphaproteobacteria</taxon>
        <taxon>Rhodobacterales</taxon>
        <taxon>Roseobacteraceae</taxon>
        <taxon>Poseidonocella</taxon>
    </lineage>
</organism>
<proteinExistence type="predicted"/>
<dbReference type="OrthoDB" id="7772846at2"/>
<protein>
    <submittedName>
        <fullName evidence="1">Uncharacterized protein</fullName>
    </submittedName>
</protein>
<name>A0A1I0XVF7_9RHOB</name>
<dbReference type="EMBL" id="FOJU01000004">
    <property type="protein sequence ID" value="SFB05045.1"/>
    <property type="molecule type" value="Genomic_DNA"/>
</dbReference>
<sequence length="117" mass="12502">MSDLRKQSLRDGVWRVELDPSEEPPIAFCDGARIEDVRLGGTGAEGRFAEVGVPAAAISDGAHTLSLTSAAGQELARCVIVAGDLRSDLEAELALLRAELDLLKSAFRRHCVETQEG</sequence>
<evidence type="ECO:0000313" key="2">
    <source>
        <dbReference type="Proteomes" id="UP000198796"/>
    </source>
</evidence>
<dbReference type="RefSeq" id="WP_092065491.1">
    <property type="nucleotide sequence ID" value="NZ_FOJU01000004.1"/>
</dbReference>
<gene>
    <name evidence="1" type="ORF">SAMN05421688_2557</name>
</gene>